<feature type="domain" description="Serine dehydratase-like alpha subunit" evidence="12">
    <location>
        <begin position="16"/>
        <end position="275"/>
    </location>
</feature>
<sequence length="287" mass="30060">MAFSSLAEIDAYMKTNKCEFWEAVIREEARDSQQPEMDIVNRMTQMYRSMKEADEAYDDSLTSRSGLSGKNGKKMADYAATHKCMCGKFGGAVMARAIKMAESNACMKRIVAAPTAGSCGVVPAILITYERMTNTSENDMVKALFVAAGIGDVIARRASISGARGGCQAEIGASSAMAAGALAWLKSGSSHLITQAAAMALKSLLGLVCDPVAGLVEVPCVKRNASGAMNALCAVDMALAGIESAIPADEVIDAMREIGDLMHKDLRETGKGGLAATATGIAVAERL</sequence>
<protein>
    <recommendedName>
        <fullName evidence="11">L-serine dehydratase</fullName>
        <ecNumber evidence="11">4.3.1.17</ecNumber>
    </recommendedName>
</protein>
<evidence type="ECO:0000256" key="3">
    <source>
        <dbReference type="ARBA" id="ARBA00008636"/>
    </source>
</evidence>
<dbReference type="RefSeq" id="WP_021943698.1">
    <property type="nucleotide sequence ID" value="NZ_JACOOX010000005.1"/>
</dbReference>
<dbReference type="PANTHER" id="PTHR30182:SF1">
    <property type="entry name" value="L-SERINE DEHYDRATASE 1"/>
    <property type="match status" value="1"/>
</dbReference>
<evidence type="ECO:0000256" key="5">
    <source>
        <dbReference type="ARBA" id="ARBA00022485"/>
    </source>
</evidence>
<dbReference type="InterPro" id="IPR051318">
    <property type="entry name" value="Fe-S_L-Ser"/>
</dbReference>
<reference evidence="13 14" key="1">
    <citation type="submission" date="2020-08" db="EMBL/GenBank/DDBJ databases">
        <title>Genome public.</title>
        <authorList>
            <person name="Liu C."/>
            <person name="Sun Q."/>
        </authorList>
    </citation>
    <scope>NUCLEOTIDE SEQUENCE [LARGE SCALE GENOMIC DNA]</scope>
    <source>
        <strain evidence="13 14">NSJ-10</strain>
    </source>
</reference>
<evidence type="ECO:0000256" key="10">
    <source>
        <dbReference type="ARBA" id="ARBA00049406"/>
    </source>
</evidence>
<comment type="pathway">
    <text evidence="2">Carbohydrate biosynthesis; gluconeogenesis.</text>
</comment>
<organism evidence="13 14">
    <name type="scientific">Coprococcus hominis</name>
    <name type="common">ex Liu et al. 2022</name>
    <dbReference type="NCBI Taxonomy" id="2763039"/>
    <lineage>
        <taxon>Bacteria</taxon>
        <taxon>Bacillati</taxon>
        <taxon>Bacillota</taxon>
        <taxon>Clostridia</taxon>
        <taxon>Lachnospirales</taxon>
        <taxon>Lachnospiraceae</taxon>
        <taxon>Coprococcus</taxon>
    </lineage>
</organism>
<comment type="caution">
    <text evidence="13">The sequence shown here is derived from an EMBL/GenBank/DDBJ whole genome shotgun (WGS) entry which is preliminary data.</text>
</comment>
<evidence type="ECO:0000256" key="2">
    <source>
        <dbReference type="ARBA" id="ARBA00004742"/>
    </source>
</evidence>
<keyword evidence="9 11" id="KW-0456">Lyase</keyword>
<evidence type="ECO:0000256" key="7">
    <source>
        <dbReference type="ARBA" id="ARBA00023004"/>
    </source>
</evidence>
<dbReference type="EC" id="4.3.1.17" evidence="11"/>
<dbReference type="Pfam" id="PF03313">
    <property type="entry name" value="SDH_alpha"/>
    <property type="match status" value="1"/>
</dbReference>
<dbReference type="GO" id="GO:0003941">
    <property type="term" value="F:L-serine ammonia-lyase activity"/>
    <property type="evidence" value="ECO:0007669"/>
    <property type="project" value="UniProtKB-UniRule"/>
</dbReference>
<evidence type="ECO:0000313" key="14">
    <source>
        <dbReference type="Proteomes" id="UP000615234"/>
    </source>
</evidence>
<accession>A0A8I0DUD8</accession>
<dbReference type="AlphaFoldDB" id="A0A8I0DUD8"/>
<dbReference type="GO" id="GO:0046872">
    <property type="term" value="F:metal ion binding"/>
    <property type="evidence" value="ECO:0007669"/>
    <property type="project" value="UniProtKB-KW"/>
</dbReference>
<evidence type="ECO:0000256" key="1">
    <source>
        <dbReference type="ARBA" id="ARBA00001966"/>
    </source>
</evidence>
<keyword evidence="8 11" id="KW-0411">Iron-sulfur</keyword>
<dbReference type="InterPro" id="IPR004642">
    <property type="entry name" value="Ser_deHydtase_asu"/>
</dbReference>
<dbReference type="NCBIfam" id="TIGR00718">
    <property type="entry name" value="sda_alpha"/>
    <property type="match status" value="1"/>
</dbReference>
<keyword evidence="4 11" id="KW-0312">Gluconeogenesis</keyword>
<evidence type="ECO:0000259" key="12">
    <source>
        <dbReference type="Pfam" id="PF03313"/>
    </source>
</evidence>
<evidence type="ECO:0000256" key="9">
    <source>
        <dbReference type="ARBA" id="ARBA00023239"/>
    </source>
</evidence>
<dbReference type="PANTHER" id="PTHR30182">
    <property type="entry name" value="L-SERINE DEHYDRATASE"/>
    <property type="match status" value="1"/>
</dbReference>
<evidence type="ECO:0000256" key="6">
    <source>
        <dbReference type="ARBA" id="ARBA00022723"/>
    </source>
</evidence>
<keyword evidence="6 11" id="KW-0479">Metal-binding</keyword>
<dbReference type="GO" id="GO:0006094">
    <property type="term" value="P:gluconeogenesis"/>
    <property type="evidence" value="ECO:0007669"/>
    <property type="project" value="UniProtKB-KW"/>
</dbReference>
<dbReference type="GO" id="GO:0051539">
    <property type="term" value="F:4 iron, 4 sulfur cluster binding"/>
    <property type="evidence" value="ECO:0007669"/>
    <property type="project" value="UniProtKB-UniRule"/>
</dbReference>
<keyword evidence="7 11" id="KW-0408">Iron</keyword>
<evidence type="ECO:0000313" key="13">
    <source>
        <dbReference type="EMBL" id="MBC5663369.1"/>
    </source>
</evidence>
<comment type="catalytic activity">
    <reaction evidence="10 11">
        <text>L-serine = pyruvate + NH4(+)</text>
        <dbReference type="Rhea" id="RHEA:19169"/>
        <dbReference type="ChEBI" id="CHEBI:15361"/>
        <dbReference type="ChEBI" id="CHEBI:28938"/>
        <dbReference type="ChEBI" id="CHEBI:33384"/>
        <dbReference type="EC" id="4.3.1.17"/>
    </reaction>
</comment>
<evidence type="ECO:0000256" key="4">
    <source>
        <dbReference type="ARBA" id="ARBA00022432"/>
    </source>
</evidence>
<dbReference type="EMBL" id="JACOOX010000005">
    <property type="protein sequence ID" value="MBC5663369.1"/>
    <property type="molecule type" value="Genomic_DNA"/>
</dbReference>
<dbReference type="Proteomes" id="UP000615234">
    <property type="component" value="Unassembled WGS sequence"/>
</dbReference>
<comment type="similarity">
    <text evidence="3 11">Belongs to the iron-sulfur dependent L-serine dehydratase family.</text>
</comment>
<gene>
    <name evidence="13" type="primary">sdaAA</name>
    <name evidence="13" type="ORF">H8S09_10780</name>
</gene>
<keyword evidence="14" id="KW-1185">Reference proteome</keyword>
<dbReference type="InterPro" id="IPR005130">
    <property type="entry name" value="Ser_deHydtase-like_asu"/>
</dbReference>
<evidence type="ECO:0000256" key="11">
    <source>
        <dbReference type="RuleBase" id="RU366059"/>
    </source>
</evidence>
<proteinExistence type="inferred from homology"/>
<comment type="cofactor">
    <cofactor evidence="1 11">
        <name>[4Fe-4S] cluster</name>
        <dbReference type="ChEBI" id="CHEBI:49883"/>
    </cofactor>
</comment>
<name>A0A8I0DUD8_9FIRM</name>
<keyword evidence="5 11" id="KW-0004">4Fe-4S</keyword>
<evidence type="ECO:0000256" key="8">
    <source>
        <dbReference type="ARBA" id="ARBA00023014"/>
    </source>
</evidence>